<protein>
    <submittedName>
        <fullName evidence="1">Reverse transcriptase Ty1/copia-type domain-containing protein</fullName>
    </submittedName>
</protein>
<organism evidence="1 2">
    <name type="scientific">Citrus sinensis</name>
    <name type="common">Sweet orange</name>
    <name type="synonym">Citrus aurantium var. sinensis</name>
    <dbReference type="NCBI Taxonomy" id="2711"/>
    <lineage>
        <taxon>Eukaryota</taxon>
        <taxon>Viridiplantae</taxon>
        <taxon>Streptophyta</taxon>
        <taxon>Embryophyta</taxon>
        <taxon>Tracheophyta</taxon>
        <taxon>Spermatophyta</taxon>
        <taxon>Magnoliopsida</taxon>
        <taxon>eudicotyledons</taxon>
        <taxon>Gunneridae</taxon>
        <taxon>Pentapetalae</taxon>
        <taxon>rosids</taxon>
        <taxon>malvids</taxon>
        <taxon>Sapindales</taxon>
        <taxon>Rutaceae</taxon>
        <taxon>Aurantioideae</taxon>
        <taxon>Citrus</taxon>
    </lineage>
</organism>
<accession>A0ACB8NX65</accession>
<dbReference type="Proteomes" id="UP000829398">
    <property type="component" value="Chromosome 1"/>
</dbReference>
<name>A0ACB8NX65_CITSI</name>
<proteinExistence type="predicted"/>
<keyword evidence="1" id="KW-0695">RNA-directed DNA polymerase</keyword>
<sequence>MKAPSKSQFSAFFETVWGSDCCGMGKQGILRVTPRFRGKRGCRVSVRSCVLRHGSGESVAVVGIGLADDNIVDEQDISAPVPPRARLLWNTPVRRALPLDVCSSYLLVIPGLVDVFLPYSISPKQLLLIEEPTSPTSTPPPPSFPGLRISLSKSLRLQKLTLDFQGVSLAYKGYVCMSQSGRIYISASVSPNNLIQPAAVHSHSQDIAGNIELPQNLIQDEAQQTLETNTLSGNHSPHQLLLHIPEDSPNPLPATEPKTQNLGEQKTWPSHPMITRSKVYKIKENPDGTTNKYKARLVAKGFLQTPGVDFKKTFSPVVKAATIRIILTLAVNNNWMLRQVDINNAFLNGDLTKEVYMPQPEGFENKSKPNYICKLNKALYGLRQAPRAWFDKLKSALYSWDFENSKCDTSLFFRRTKSDVIIMLIYVDDIIITGSNSKDVEEVIVKLSKTFALKDLGNLNFFLGIQVTRNQDTILLSQTKYVQDLLIKAGMADCKGIETHFSTSEKLKRNEGAKFHDLTLYRSVIGSLQYAVLTRPEHAFSVNKLSQFMSDPRQSHWITCKRVLRYLKNIMNMCLRIKKFEYFDLIAYTDADWASDPYDRRSISGYCVYLGNNLVAWSSRKQGVVARSTAESEYRAMALCSAEITWISSLLAELELKVQGTPVILSDNTSAAGIAANLVYHLRTKHFEIDLHFIRDKVMKGEIEISYVASKDQTADVRTKPLPYYKFDYFRSKLNVFDKTLCLREGIESSSCENSTADSDDKLACHLSYTHLQSEYAEDLLSWQNGATEESQQISMQGLRF</sequence>
<keyword evidence="2" id="KW-1185">Reference proteome</keyword>
<gene>
    <name evidence="1" type="ORF">KPL71_001322</name>
</gene>
<comment type="caution">
    <text evidence="1">The sequence shown here is derived from an EMBL/GenBank/DDBJ whole genome shotgun (WGS) entry which is preliminary data.</text>
</comment>
<keyword evidence="1" id="KW-0548">Nucleotidyltransferase</keyword>
<dbReference type="EMBL" id="CM039170">
    <property type="protein sequence ID" value="KAH9802273.1"/>
    <property type="molecule type" value="Genomic_DNA"/>
</dbReference>
<evidence type="ECO:0000313" key="1">
    <source>
        <dbReference type="EMBL" id="KAH9802273.1"/>
    </source>
</evidence>
<reference evidence="2" key="1">
    <citation type="journal article" date="2023" name="Hortic. Res.">
        <title>A chromosome-level phased genome enabling allele-level studies in sweet orange: a case study on citrus Huanglongbing tolerance.</title>
        <authorList>
            <person name="Wu B."/>
            <person name="Yu Q."/>
            <person name="Deng Z."/>
            <person name="Duan Y."/>
            <person name="Luo F."/>
            <person name="Gmitter F. Jr."/>
        </authorList>
    </citation>
    <scope>NUCLEOTIDE SEQUENCE [LARGE SCALE GENOMIC DNA]</scope>
    <source>
        <strain evidence="2">cv. Valencia</strain>
    </source>
</reference>
<keyword evidence="1" id="KW-0808">Transferase</keyword>
<evidence type="ECO:0000313" key="2">
    <source>
        <dbReference type="Proteomes" id="UP000829398"/>
    </source>
</evidence>